<evidence type="ECO:0000259" key="4">
    <source>
        <dbReference type="Pfam" id="PF00668"/>
    </source>
</evidence>
<feature type="domain" description="AMP-dependent synthetase/ligase" evidence="3">
    <location>
        <begin position="401"/>
        <end position="617"/>
    </location>
</feature>
<proteinExistence type="predicted"/>
<dbReference type="GO" id="GO:0043041">
    <property type="term" value="P:amino acid activation for nonribosomal peptide biosynthetic process"/>
    <property type="evidence" value="ECO:0007669"/>
    <property type="project" value="TreeGrafter"/>
</dbReference>
<dbReference type="GO" id="GO:0044550">
    <property type="term" value="P:secondary metabolite biosynthetic process"/>
    <property type="evidence" value="ECO:0007669"/>
    <property type="project" value="TreeGrafter"/>
</dbReference>
<evidence type="ECO:0000313" key="6">
    <source>
        <dbReference type="Proteomes" id="UP000663868"/>
    </source>
</evidence>
<sequence>MFLNKKQTAATSDHEVQQLMVSGRTKAIASSAQQRIYMHENRYYSGSDFSVYNYLIPLTMKRGSVSIELIRLSLATVIQQHTVLRTAIRFNPMNNLIEQYIQPFTNDIYSFQHSGGVSTLEQLDRLLTNESVGKYFDVENGKVLRCHVVQRFPDNHDGSLHEGDLIIFVIHYIAFDLSSYKPFLKAFERACWANEYQQSVLTIPQYIDFALYEQALLADTSAESKMNKARRFWANLMHGYDWDKIRHLVPNEDRTDRHHSGHGYSTAFTINQDVVDSMMLFDSTNNVTMFSLSLACYYTFLFKLTNHDDDLCVVSSAANRSGKELEDMIGDIFKYQDDVDLLANRFQHILTQLFSSSSIIHQPIYKLSIVLPTEQEFIHQMNNTDISTSYSWPNTVHECFVQQAQLYPQKLALELDEQSLTYSELLYSVYCLTNYLIDKIQPNEIIYQCVERSVEMIIGMLAILSSGAVYCPLSPLDPLERLKTLIEDTSAKTLLIHSFTWQTIVMTHTSCNLIITDSFIMFNHINYNNDHHITKPISVTSDNIAYIIFTSGTTGIPKAVVISHSHLLLYLQSSVEVDAFRTTDRAIQLSSCTWDVHIHEVVGTLLVGGTVILLRSEQGNRN</sequence>
<name>A0A819GXJ6_9BILA</name>
<dbReference type="PANTHER" id="PTHR45527">
    <property type="entry name" value="NONRIBOSOMAL PEPTIDE SYNTHETASE"/>
    <property type="match status" value="1"/>
</dbReference>
<dbReference type="Gene3D" id="3.30.559.10">
    <property type="entry name" value="Chloramphenicol acetyltransferase-like domain"/>
    <property type="match status" value="1"/>
</dbReference>
<dbReference type="InterPro" id="IPR020845">
    <property type="entry name" value="AMP-binding_CS"/>
</dbReference>
<dbReference type="Pfam" id="PF00668">
    <property type="entry name" value="Condensation"/>
    <property type="match status" value="1"/>
</dbReference>
<comment type="caution">
    <text evidence="5">The sequence shown here is derived from an EMBL/GenBank/DDBJ whole genome shotgun (WGS) entry which is preliminary data.</text>
</comment>
<dbReference type="PANTHER" id="PTHR45527:SF1">
    <property type="entry name" value="FATTY ACID SYNTHASE"/>
    <property type="match status" value="1"/>
</dbReference>
<dbReference type="EMBL" id="CAJOBB010001697">
    <property type="protein sequence ID" value="CAF3891897.1"/>
    <property type="molecule type" value="Genomic_DNA"/>
</dbReference>
<gene>
    <name evidence="5" type="ORF">KXQ929_LOCUS22331</name>
</gene>
<dbReference type="SUPFAM" id="SSF52777">
    <property type="entry name" value="CoA-dependent acyltransferases"/>
    <property type="match status" value="2"/>
</dbReference>
<keyword evidence="1" id="KW-0596">Phosphopantetheine</keyword>
<dbReference type="GO" id="GO:0003824">
    <property type="term" value="F:catalytic activity"/>
    <property type="evidence" value="ECO:0007669"/>
    <property type="project" value="InterPro"/>
</dbReference>
<dbReference type="InterPro" id="IPR023213">
    <property type="entry name" value="CAT-like_dom_sf"/>
</dbReference>
<protein>
    <submittedName>
        <fullName evidence="5">Uncharacterized protein</fullName>
    </submittedName>
</protein>
<feature type="domain" description="Condensation" evidence="4">
    <location>
        <begin position="26"/>
        <end position="330"/>
    </location>
</feature>
<dbReference type="PROSITE" id="PS00455">
    <property type="entry name" value="AMP_BINDING"/>
    <property type="match status" value="1"/>
</dbReference>
<organism evidence="5 6">
    <name type="scientific">Adineta steineri</name>
    <dbReference type="NCBI Taxonomy" id="433720"/>
    <lineage>
        <taxon>Eukaryota</taxon>
        <taxon>Metazoa</taxon>
        <taxon>Spiralia</taxon>
        <taxon>Gnathifera</taxon>
        <taxon>Rotifera</taxon>
        <taxon>Eurotatoria</taxon>
        <taxon>Bdelloidea</taxon>
        <taxon>Adinetida</taxon>
        <taxon>Adinetidae</taxon>
        <taxon>Adineta</taxon>
    </lineage>
</organism>
<evidence type="ECO:0000259" key="3">
    <source>
        <dbReference type="Pfam" id="PF00501"/>
    </source>
</evidence>
<dbReference type="InterPro" id="IPR000873">
    <property type="entry name" value="AMP-dep_synth/lig_dom"/>
</dbReference>
<dbReference type="Proteomes" id="UP000663868">
    <property type="component" value="Unassembled WGS sequence"/>
</dbReference>
<accession>A0A819GXJ6</accession>
<dbReference type="SUPFAM" id="SSF56801">
    <property type="entry name" value="Acetyl-CoA synthetase-like"/>
    <property type="match status" value="1"/>
</dbReference>
<feature type="non-terminal residue" evidence="5">
    <location>
        <position position="1"/>
    </location>
</feature>
<dbReference type="InterPro" id="IPR001242">
    <property type="entry name" value="Condensation_dom"/>
</dbReference>
<evidence type="ECO:0000313" key="5">
    <source>
        <dbReference type="EMBL" id="CAF3891897.1"/>
    </source>
</evidence>
<dbReference type="Gene3D" id="3.30.559.30">
    <property type="entry name" value="Nonribosomal peptide synthetase, condensation domain"/>
    <property type="match status" value="1"/>
</dbReference>
<dbReference type="GO" id="GO:0031177">
    <property type="term" value="F:phosphopantetheine binding"/>
    <property type="evidence" value="ECO:0007669"/>
    <property type="project" value="TreeGrafter"/>
</dbReference>
<dbReference type="GO" id="GO:0005829">
    <property type="term" value="C:cytosol"/>
    <property type="evidence" value="ECO:0007669"/>
    <property type="project" value="TreeGrafter"/>
</dbReference>
<keyword evidence="2" id="KW-0597">Phosphoprotein</keyword>
<evidence type="ECO:0000256" key="1">
    <source>
        <dbReference type="ARBA" id="ARBA00022450"/>
    </source>
</evidence>
<dbReference type="Pfam" id="PF00501">
    <property type="entry name" value="AMP-binding"/>
    <property type="match status" value="1"/>
</dbReference>
<evidence type="ECO:0000256" key="2">
    <source>
        <dbReference type="ARBA" id="ARBA00022553"/>
    </source>
</evidence>
<dbReference type="AlphaFoldDB" id="A0A819GXJ6"/>
<reference evidence="5" key="1">
    <citation type="submission" date="2021-02" db="EMBL/GenBank/DDBJ databases">
        <authorList>
            <person name="Nowell W R."/>
        </authorList>
    </citation>
    <scope>NUCLEOTIDE SEQUENCE</scope>
</reference>
<dbReference type="Gene3D" id="3.40.50.980">
    <property type="match status" value="2"/>
</dbReference>